<keyword evidence="1" id="KW-0732">Signal</keyword>
<evidence type="ECO:0000256" key="1">
    <source>
        <dbReference type="SAM" id="SignalP"/>
    </source>
</evidence>
<gene>
    <name evidence="2" type="ORF">HK413_11120</name>
</gene>
<dbReference type="InterPro" id="IPR046357">
    <property type="entry name" value="PPIase_dom_sf"/>
</dbReference>
<dbReference type="Gene3D" id="3.10.50.40">
    <property type="match status" value="1"/>
</dbReference>
<organism evidence="2 3">
    <name type="scientific">Mucilaginibacter humi</name>
    <dbReference type="NCBI Taxonomy" id="2732510"/>
    <lineage>
        <taxon>Bacteria</taxon>
        <taxon>Pseudomonadati</taxon>
        <taxon>Bacteroidota</taxon>
        <taxon>Sphingobacteriia</taxon>
        <taxon>Sphingobacteriales</taxon>
        <taxon>Sphingobacteriaceae</taxon>
        <taxon>Mucilaginibacter</taxon>
    </lineage>
</organism>
<feature type="signal peptide" evidence="1">
    <location>
        <begin position="1"/>
        <end position="24"/>
    </location>
</feature>
<dbReference type="EMBL" id="JABFCR010000051">
    <property type="protein sequence ID" value="NNU34520.1"/>
    <property type="molecule type" value="Genomic_DNA"/>
</dbReference>
<sequence length="126" mass="14057">MKIMNMKKYFLFICLFTIVLSSCRKIVDDTVFDASKQAVVDDQAIHDYFLLRGLPLPAKDPSGLYYEVTNPGTGAHPTINSNISVGYSVYSLDDVELQSFPSFYSALKDRIEAWQIGVPKIGKGDP</sequence>
<accession>A0ABX1W694</accession>
<comment type="caution">
    <text evidence="2">The sequence shown here is derived from an EMBL/GenBank/DDBJ whole genome shotgun (WGS) entry which is preliminary data.</text>
</comment>
<protein>
    <submittedName>
        <fullName evidence="2">Uncharacterized protein</fullName>
    </submittedName>
</protein>
<keyword evidence="3" id="KW-1185">Reference proteome</keyword>
<reference evidence="2 3" key="1">
    <citation type="submission" date="2020-05" db="EMBL/GenBank/DDBJ databases">
        <authorList>
            <person name="Khan S.A."/>
            <person name="Jeon C.O."/>
            <person name="Chun B.H."/>
        </authorList>
    </citation>
    <scope>NUCLEOTIDE SEQUENCE [LARGE SCALE GENOMIC DNA]</scope>
    <source>
        <strain evidence="2 3">S1162</strain>
    </source>
</reference>
<evidence type="ECO:0000313" key="2">
    <source>
        <dbReference type="EMBL" id="NNU34520.1"/>
    </source>
</evidence>
<dbReference type="SUPFAM" id="SSF54534">
    <property type="entry name" value="FKBP-like"/>
    <property type="match status" value="1"/>
</dbReference>
<name>A0ABX1W694_9SPHI</name>
<evidence type="ECO:0000313" key="3">
    <source>
        <dbReference type="Proteomes" id="UP000566071"/>
    </source>
</evidence>
<dbReference type="Proteomes" id="UP000566071">
    <property type="component" value="Unassembled WGS sequence"/>
</dbReference>
<dbReference type="PROSITE" id="PS51257">
    <property type="entry name" value="PROKAR_LIPOPROTEIN"/>
    <property type="match status" value="1"/>
</dbReference>
<proteinExistence type="predicted"/>
<feature type="chain" id="PRO_5046364602" evidence="1">
    <location>
        <begin position="25"/>
        <end position="126"/>
    </location>
</feature>